<dbReference type="InterPro" id="IPR050109">
    <property type="entry name" value="HTH-type_TetR-like_transc_reg"/>
</dbReference>
<proteinExistence type="predicted"/>
<dbReference type="Pfam" id="PF14246">
    <property type="entry name" value="TetR_C_7"/>
    <property type="match status" value="1"/>
</dbReference>
<dbReference type="RefSeq" id="WP_252115233.1">
    <property type="nucleotide sequence ID" value="NZ_JAMSHT010000001.1"/>
</dbReference>
<comment type="caution">
    <text evidence="4">The sequence shown here is derived from an EMBL/GenBank/DDBJ whole genome shotgun (WGS) entry which is preliminary data.</text>
</comment>
<feature type="DNA-binding region" description="H-T-H motif" evidence="2">
    <location>
        <begin position="17"/>
        <end position="36"/>
    </location>
</feature>
<evidence type="ECO:0000256" key="2">
    <source>
        <dbReference type="PROSITE-ProRule" id="PRU00335"/>
    </source>
</evidence>
<evidence type="ECO:0000256" key="1">
    <source>
        <dbReference type="ARBA" id="ARBA00023125"/>
    </source>
</evidence>
<dbReference type="PROSITE" id="PS50977">
    <property type="entry name" value="HTH_TETR_2"/>
    <property type="match status" value="1"/>
</dbReference>
<keyword evidence="5" id="KW-1185">Reference proteome</keyword>
<accession>A0A9X2EIZ3</accession>
<gene>
    <name evidence="4" type="ORF">NDO55_11180</name>
</gene>
<keyword evidence="1 2" id="KW-0238">DNA-binding</keyword>
<dbReference type="GO" id="GO:0003700">
    <property type="term" value="F:DNA-binding transcription factor activity"/>
    <property type="evidence" value="ECO:0007669"/>
    <property type="project" value="TreeGrafter"/>
</dbReference>
<protein>
    <submittedName>
        <fullName evidence="4">TetR/AcrR family transcriptional regulator</fullName>
    </submittedName>
</protein>
<dbReference type="Gene3D" id="1.10.357.10">
    <property type="entry name" value="Tetracycline Repressor, domain 2"/>
    <property type="match status" value="1"/>
</dbReference>
<dbReference type="InterPro" id="IPR039536">
    <property type="entry name" value="TetR_C_Proteobacteria"/>
</dbReference>
<dbReference type="PANTHER" id="PTHR30055">
    <property type="entry name" value="HTH-TYPE TRANSCRIPTIONAL REGULATOR RUTR"/>
    <property type="match status" value="1"/>
</dbReference>
<evidence type="ECO:0000313" key="5">
    <source>
        <dbReference type="Proteomes" id="UP001155128"/>
    </source>
</evidence>
<dbReference type="Proteomes" id="UP001155128">
    <property type="component" value="Unassembled WGS sequence"/>
</dbReference>
<reference evidence="4" key="1">
    <citation type="submission" date="2022-06" db="EMBL/GenBank/DDBJ databases">
        <title>Sphingomicrobium sedimins sp. nov., a marine bacterium isolated from tidal flat.</title>
        <authorList>
            <person name="Kim C.-H."/>
            <person name="Yoo Y."/>
            <person name="Kim J.-J."/>
        </authorList>
    </citation>
    <scope>NUCLEOTIDE SEQUENCE</scope>
    <source>
        <strain evidence="4">GRR-S6-50</strain>
    </source>
</reference>
<dbReference type="GO" id="GO:0000976">
    <property type="term" value="F:transcription cis-regulatory region binding"/>
    <property type="evidence" value="ECO:0007669"/>
    <property type="project" value="TreeGrafter"/>
</dbReference>
<evidence type="ECO:0000259" key="3">
    <source>
        <dbReference type="PROSITE" id="PS50977"/>
    </source>
</evidence>
<dbReference type="InterPro" id="IPR001647">
    <property type="entry name" value="HTH_TetR"/>
</dbReference>
<dbReference type="InterPro" id="IPR009057">
    <property type="entry name" value="Homeodomain-like_sf"/>
</dbReference>
<name>A0A9X2EIZ3_9SPHN</name>
<dbReference type="PANTHER" id="PTHR30055:SF146">
    <property type="entry name" value="HTH-TYPE TRANSCRIPTIONAL DUAL REGULATOR CECR"/>
    <property type="match status" value="1"/>
</dbReference>
<organism evidence="4 5">
    <name type="scientific">Sphingomicrobium sediminis</name>
    <dbReference type="NCBI Taxonomy" id="2950949"/>
    <lineage>
        <taxon>Bacteria</taxon>
        <taxon>Pseudomonadati</taxon>
        <taxon>Pseudomonadota</taxon>
        <taxon>Alphaproteobacteria</taxon>
        <taxon>Sphingomonadales</taxon>
        <taxon>Sphingomonadaceae</taxon>
        <taxon>Sphingomicrobium</taxon>
    </lineage>
</organism>
<dbReference type="SUPFAM" id="SSF48498">
    <property type="entry name" value="Tetracyclin repressor-like, C-terminal domain"/>
    <property type="match status" value="1"/>
</dbReference>
<feature type="domain" description="HTH tetR-type" evidence="3">
    <location>
        <begin position="1"/>
        <end position="54"/>
    </location>
</feature>
<evidence type="ECO:0000313" key="4">
    <source>
        <dbReference type="EMBL" id="MCM8558380.1"/>
    </source>
</evidence>
<dbReference type="EMBL" id="JAMSHT010000001">
    <property type="protein sequence ID" value="MCM8558380.1"/>
    <property type="molecule type" value="Genomic_DNA"/>
</dbReference>
<dbReference type="AlphaFoldDB" id="A0A9X2EIZ3"/>
<dbReference type="InterPro" id="IPR036271">
    <property type="entry name" value="Tet_transcr_reg_TetR-rel_C_sf"/>
</dbReference>
<dbReference type="Pfam" id="PF00440">
    <property type="entry name" value="TetR_N"/>
    <property type="match status" value="1"/>
</dbReference>
<dbReference type="Gene3D" id="1.10.10.60">
    <property type="entry name" value="Homeodomain-like"/>
    <property type="match status" value="1"/>
</dbReference>
<dbReference type="SUPFAM" id="SSF46689">
    <property type="entry name" value="Homeodomain-like"/>
    <property type="match status" value="1"/>
</dbReference>
<sequence>MDAACSAFFAHGFEGASIEAIAADAGVSKVTVYNHFGTKQALLGAAVEAECEKMRDHLDFSHVFDAPIRKKLERLGAAFQQFLSRPEIVTFDRRIAAESERDPEIGRAFLEAGPRRMKVMLAMMIGHAVAAGELEVDDPEMAAEQFASMCKGMGEMERRYGCDADPERDTQRIAAAVETFMRAYGAKN</sequence>